<reference evidence="2 3" key="1">
    <citation type="submission" date="2016-10" db="EMBL/GenBank/DDBJ databases">
        <authorList>
            <person name="de Groot N.N."/>
        </authorList>
    </citation>
    <scope>NUCLEOTIDE SEQUENCE [LARGE SCALE GENOMIC DNA]</scope>
    <source>
        <strain evidence="2 3">DSM 2895</strain>
    </source>
</reference>
<evidence type="ECO:0000313" key="2">
    <source>
        <dbReference type="EMBL" id="SDI19281.1"/>
    </source>
</evidence>
<feature type="domain" description="Core" evidence="1">
    <location>
        <begin position="1"/>
        <end position="91"/>
    </location>
</feature>
<dbReference type="RefSeq" id="WP_052520608.1">
    <property type="nucleotide sequence ID" value="NZ_BJOA01000108.1"/>
</dbReference>
<organism evidence="2 3">
    <name type="scientific">Aneurinibacillus migulanus</name>
    <name type="common">Bacillus migulanus</name>
    <dbReference type="NCBI Taxonomy" id="47500"/>
    <lineage>
        <taxon>Bacteria</taxon>
        <taxon>Bacillati</taxon>
        <taxon>Bacillota</taxon>
        <taxon>Bacilli</taxon>
        <taxon>Bacillales</taxon>
        <taxon>Paenibacillaceae</taxon>
        <taxon>Aneurinibacillus group</taxon>
        <taxon>Aneurinibacillus</taxon>
    </lineage>
</organism>
<dbReference type="EMBL" id="FNED01000002">
    <property type="protein sequence ID" value="SDI19281.1"/>
    <property type="molecule type" value="Genomic_DNA"/>
</dbReference>
<dbReference type="OrthoDB" id="2874539at2"/>
<proteinExistence type="predicted"/>
<dbReference type="Gene3D" id="2.60.300.12">
    <property type="entry name" value="HesB-like domain"/>
    <property type="match status" value="1"/>
</dbReference>
<evidence type="ECO:0000259" key="1">
    <source>
        <dbReference type="Pfam" id="PF01521"/>
    </source>
</evidence>
<dbReference type="AlphaFoldDB" id="A0A1G8IKG3"/>
<evidence type="ECO:0000313" key="3">
    <source>
        <dbReference type="Proteomes" id="UP000182836"/>
    </source>
</evidence>
<dbReference type="InterPro" id="IPR035903">
    <property type="entry name" value="HesB-like_dom_sf"/>
</dbReference>
<dbReference type="Pfam" id="PF01521">
    <property type="entry name" value="Fe-S_biosyn"/>
    <property type="match status" value="1"/>
</dbReference>
<gene>
    <name evidence="2" type="ORF">SAMN04487909_10264</name>
</gene>
<dbReference type="GeneID" id="42306344"/>
<dbReference type="InterPro" id="IPR000361">
    <property type="entry name" value="ATAP_core_dom"/>
</dbReference>
<protein>
    <submittedName>
        <fullName evidence="2">Fe-S cluster assembly iron-binding protein IscA</fullName>
    </submittedName>
</protein>
<dbReference type="SUPFAM" id="SSF89360">
    <property type="entry name" value="HesB-like domain"/>
    <property type="match status" value="1"/>
</dbReference>
<name>A0A1G8IKG3_ANEMI</name>
<dbReference type="Proteomes" id="UP000182836">
    <property type="component" value="Unassembled WGS sequence"/>
</dbReference>
<sequence>MNITVTEMAAAELEKIFVPDDMALRIDAELAGCCTWTLTVKIIPDELRRNDTVILKENMWFYIDHFTKKYIGEEIVLDFDSSTGYTLSNTDNIFICIT</sequence>
<accession>A0A1G8IKG3</accession>